<keyword evidence="10 12" id="KW-1015">Disulfide bond</keyword>
<dbReference type="GO" id="GO:0046872">
    <property type="term" value="F:metal ion binding"/>
    <property type="evidence" value="ECO:0007669"/>
    <property type="project" value="UniProtKB-KW"/>
</dbReference>
<sequence>MSDFFKSPFGSKSSSSSLPPSDLPDNEKKEQIMNAVRTEIAQANAQLLMNNMNERCFKACVPRPGASLSSSEETCLTRCMERFMDTFNIVSRSYTARLSRERLDSITSDFEKTP</sequence>
<keyword evidence="16" id="KW-1185">Reference proteome</keyword>
<feature type="region of interest" description="Disordered" evidence="13">
    <location>
        <begin position="1"/>
        <end position="29"/>
    </location>
</feature>
<evidence type="ECO:0000256" key="13">
    <source>
        <dbReference type="SAM" id="MobiDB-lite"/>
    </source>
</evidence>
<keyword evidence="7 12" id="KW-0653">Protein transport</keyword>
<dbReference type="GO" id="GO:0005743">
    <property type="term" value="C:mitochondrial inner membrane"/>
    <property type="evidence" value="ECO:0007669"/>
    <property type="project" value="UniProtKB-SubCell"/>
</dbReference>
<evidence type="ECO:0000256" key="3">
    <source>
        <dbReference type="ARBA" id="ARBA00022448"/>
    </source>
</evidence>
<dbReference type="EMBL" id="JAUEPS010000001">
    <property type="protein sequence ID" value="KAK0469974.1"/>
    <property type="molecule type" value="Genomic_DNA"/>
</dbReference>
<organism evidence="15 16">
    <name type="scientific">Armillaria tabescens</name>
    <name type="common">Ringless honey mushroom</name>
    <name type="synonym">Agaricus tabescens</name>
    <dbReference type="NCBI Taxonomy" id="1929756"/>
    <lineage>
        <taxon>Eukaryota</taxon>
        <taxon>Fungi</taxon>
        <taxon>Dikarya</taxon>
        <taxon>Basidiomycota</taxon>
        <taxon>Agaricomycotina</taxon>
        <taxon>Agaricomycetes</taxon>
        <taxon>Agaricomycetidae</taxon>
        <taxon>Agaricales</taxon>
        <taxon>Marasmiineae</taxon>
        <taxon>Physalacriaceae</taxon>
        <taxon>Desarmillaria</taxon>
    </lineage>
</organism>
<keyword evidence="11 12" id="KW-0143">Chaperone</keyword>
<evidence type="ECO:0000256" key="7">
    <source>
        <dbReference type="ARBA" id="ARBA00022927"/>
    </source>
</evidence>
<dbReference type="GO" id="GO:0045039">
    <property type="term" value="P:protein insertion into mitochondrial inner membrane"/>
    <property type="evidence" value="ECO:0007669"/>
    <property type="project" value="UniProtKB-ARBA"/>
</dbReference>
<dbReference type="InterPro" id="IPR035427">
    <property type="entry name" value="Tim10-like_dom_sf"/>
</dbReference>
<evidence type="ECO:0000256" key="9">
    <source>
        <dbReference type="ARBA" id="ARBA00023128"/>
    </source>
</evidence>
<feature type="compositionally biased region" description="Low complexity" evidence="13">
    <location>
        <begin position="1"/>
        <end position="20"/>
    </location>
</feature>
<comment type="function">
    <text evidence="12">Mitochondrial intermembrane chaperone that participates in the import and insertion of some multi-pass transmembrane proteins into the mitochondrial inner membrane. Also required for the transfer of beta-barrel precursors from the TOM complex to the sorting and assembly machinery (SAM complex) of the outer membrane. Acts as a chaperone-like protein that protects the hydrophobic precursors from aggregation and guide them through the mitochondrial intermembrane space.</text>
</comment>
<evidence type="ECO:0000256" key="8">
    <source>
        <dbReference type="ARBA" id="ARBA00023010"/>
    </source>
</evidence>
<keyword evidence="6" id="KW-0862">Zinc</keyword>
<dbReference type="GeneID" id="85367163"/>
<dbReference type="SUPFAM" id="SSF144122">
    <property type="entry name" value="Tim10-like"/>
    <property type="match status" value="1"/>
</dbReference>
<accession>A0AA39NQG1</accession>
<feature type="domain" description="Tim10-like" evidence="14">
    <location>
        <begin position="36"/>
        <end position="95"/>
    </location>
</feature>
<evidence type="ECO:0000256" key="6">
    <source>
        <dbReference type="ARBA" id="ARBA00022833"/>
    </source>
</evidence>
<keyword evidence="5 12" id="KW-0999">Mitochondrion inner membrane</keyword>
<evidence type="ECO:0000256" key="10">
    <source>
        <dbReference type="ARBA" id="ARBA00023157"/>
    </source>
</evidence>
<evidence type="ECO:0000256" key="1">
    <source>
        <dbReference type="ARBA" id="ARBA00004137"/>
    </source>
</evidence>
<comment type="domain">
    <text evidence="12">The twin CX3C motif contains 4 conserved Cys residues that form 2 disulfide bonds in the mitochondrial intermembrane space.</text>
</comment>
<proteinExistence type="inferred from homology"/>
<comment type="similarity">
    <text evidence="2 12">Belongs to the small Tim family.</text>
</comment>
<comment type="subcellular location">
    <subcellularLocation>
        <location evidence="1 12">Mitochondrion inner membrane</location>
        <topology evidence="1 12">Peripheral membrane protein</topology>
        <orientation evidence="1 12">Intermembrane side</orientation>
    </subcellularLocation>
</comment>
<evidence type="ECO:0000256" key="2">
    <source>
        <dbReference type="ARBA" id="ARBA00006720"/>
    </source>
</evidence>
<keyword evidence="5 12" id="KW-0472">Membrane</keyword>
<reference evidence="15" key="1">
    <citation type="submission" date="2023-06" db="EMBL/GenBank/DDBJ databases">
        <authorList>
            <consortium name="Lawrence Berkeley National Laboratory"/>
            <person name="Ahrendt S."/>
            <person name="Sahu N."/>
            <person name="Indic B."/>
            <person name="Wong-Bajracharya J."/>
            <person name="Merenyi Z."/>
            <person name="Ke H.-M."/>
            <person name="Monk M."/>
            <person name="Kocsube S."/>
            <person name="Drula E."/>
            <person name="Lipzen A."/>
            <person name="Balint B."/>
            <person name="Henrissat B."/>
            <person name="Andreopoulos B."/>
            <person name="Martin F.M."/>
            <person name="Harder C.B."/>
            <person name="Rigling D."/>
            <person name="Ford K.L."/>
            <person name="Foster G.D."/>
            <person name="Pangilinan J."/>
            <person name="Papanicolaou A."/>
            <person name="Barry K."/>
            <person name="LaButti K."/>
            <person name="Viragh M."/>
            <person name="Koriabine M."/>
            <person name="Yan M."/>
            <person name="Riley R."/>
            <person name="Champramary S."/>
            <person name="Plett K.L."/>
            <person name="Tsai I.J."/>
            <person name="Slot J."/>
            <person name="Sipos G."/>
            <person name="Plett J."/>
            <person name="Nagy L.G."/>
            <person name="Grigoriev I.V."/>
        </authorList>
    </citation>
    <scope>NUCLEOTIDE SEQUENCE</scope>
    <source>
        <strain evidence="15">CCBAS 213</strain>
    </source>
</reference>
<comment type="caution">
    <text evidence="15">The sequence shown here is derived from an EMBL/GenBank/DDBJ whole genome shotgun (WGS) entry which is preliminary data.</text>
</comment>
<evidence type="ECO:0000256" key="12">
    <source>
        <dbReference type="RuleBase" id="RU367043"/>
    </source>
</evidence>
<dbReference type="GO" id="GO:0042719">
    <property type="term" value="C:mitochondrial intermembrane space chaperone complex"/>
    <property type="evidence" value="ECO:0007669"/>
    <property type="project" value="UniProtKB-ARBA"/>
</dbReference>
<protein>
    <recommendedName>
        <fullName evidence="12">Mitochondrial import inner membrane translocase subunit</fullName>
    </recommendedName>
</protein>
<evidence type="ECO:0000313" key="16">
    <source>
        <dbReference type="Proteomes" id="UP001175211"/>
    </source>
</evidence>
<evidence type="ECO:0000256" key="11">
    <source>
        <dbReference type="ARBA" id="ARBA00023186"/>
    </source>
</evidence>
<evidence type="ECO:0000256" key="5">
    <source>
        <dbReference type="ARBA" id="ARBA00022792"/>
    </source>
</evidence>
<dbReference type="Proteomes" id="UP001175211">
    <property type="component" value="Unassembled WGS sequence"/>
</dbReference>
<keyword evidence="8 12" id="KW-0811">Translocation</keyword>
<keyword evidence="9 12" id="KW-0496">Mitochondrion</keyword>
<dbReference type="RefSeq" id="XP_060339767.1">
    <property type="nucleotide sequence ID" value="XM_060483615.1"/>
</dbReference>
<dbReference type="GO" id="GO:0015031">
    <property type="term" value="P:protein transport"/>
    <property type="evidence" value="ECO:0007669"/>
    <property type="project" value="UniProtKB-KW"/>
</dbReference>
<dbReference type="InterPro" id="IPR004217">
    <property type="entry name" value="Tim10-like"/>
</dbReference>
<comment type="subunit">
    <text evidence="12">Heterohexamer.</text>
</comment>
<keyword evidence="3 12" id="KW-0813">Transport</keyword>
<dbReference type="Gene3D" id="1.10.287.810">
    <property type="entry name" value="Mitochondrial import inner membrane translocase subunit tim13 like domains"/>
    <property type="match status" value="1"/>
</dbReference>
<dbReference type="AlphaFoldDB" id="A0AA39NQG1"/>
<evidence type="ECO:0000256" key="4">
    <source>
        <dbReference type="ARBA" id="ARBA00022723"/>
    </source>
</evidence>
<evidence type="ECO:0000259" key="14">
    <source>
        <dbReference type="Pfam" id="PF02953"/>
    </source>
</evidence>
<name>A0AA39NQG1_ARMTA</name>
<keyword evidence="4" id="KW-0479">Metal-binding</keyword>
<evidence type="ECO:0000313" key="15">
    <source>
        <dbReference type="EMBL" id="KAK0469974.1"/>
    </source>
</evidence>
<gene>
    <name evidence="15" type="ORF">EV420DRAFT_82567</name>
</gene>
<dbReference type="FunFam" id="1.10.287.810:FF:000001">
    <property type="entry name" value="mitochondrial import inner membrane translocase subunit TIM13"/>
    <property type="match status" value="1"/>
</dbReference>
<dbReference type="Pfam" id="PF02953">
    <property type="entry name" value="zf-Tim10_DDP"/>
    <property type="match status" value="1"/>
</dbReference>